<organism evidence="13 14">
    <name type="scientific">Nostocoides japonicum T1-X7</name>
    <dbReference type="NCBI Taxonomy" id="1194083"/>
    <lineage>
        <taxon>Bacteria</taxon>
        <taxon>Bacillati</taxon>
        <taxon>Actinomycetota</taxon>
        <taxon>Actinomycetes</taxon>
        <taxon>Micrococcales</taxon>
        <taxon>Intrasporangiaceae</taxon>
        <taxon>Nostocoides</taxon>
    </lineage>
</organism>
<keyword evidence="2 8" id="KW-0479">Metal-binding</keyword>
<dbReference type="GO" id="GO:0016616">
    <property type="term" value="F:oxidoreductase activity, acting on the CH-OH group of donors, NAD or NADP as acceptor"/>
    <property type="evidence" value="ECO:0007669"/>
    <property type="project" value="InterPro"/>
</dbReference>
<dbReference type="STRING" id="1194083.BN12_1020015"/>
<evidence type="ECO:0000256" key="2">
    <source>
        <dbReference type="ARBA" id="ARBA00022723"/>
    </source>
</evidence>
<dbReference type="Gene3D" id="3.40.50.720">
    <property type="entry name" value="NAD(P)-binding Rossmann-like Domain"/>
    <property type="match status" value="1"/>
</dbReference>
<feature type="binding site" evidence="8">
    <location>
        <position position="168"/>
    </location>
    <ligand>
        <name>Mn(2+)</name>
        <dbReference type="ChEBI" id="CHEBI:29035"/>
    </ligand>
</feature>
<keyword evidence="5 8" id="KW-0464">Manganese</keyword>
<comment type="cofactor">
    <cofactor evidence="10">
        <name>NAD(+)</name>
        <dbReference type="ChEBI" id="CHEBI:57540"/>
    </cofactor>
    <text evidence="10">Binds 1 NAD(+) per subunit.</text>
</comment>
<evidence type="ECO:0000256" key="1">
    <source>
        <dbReference type="ARBA" id="ARBA00010141"/>
    </source>
</evidence>
<dbReference type="AlphaFoldDB" id="A0A077LVR4"/>
<dbReference type="InterPro" id="IPR036291">
    <property type="entry name" value="NAD(P)-bd_dom_sf"/>
</dbReference>
<sequence>MARIKMAYVGGGSSRAAGTMASFLWHGAQFDGSEVVLIDRDAEHLELVRTIAGRMAKAQGVDVTVTATTDQRAGLEDVDAVLSSYRPGGFEMRQQDELIPMRHGIIGQETQGPGGFMMAMRSIAALRTILADLEDVAPKARIFNYTNPVNIVSQAVTDNTDWPILSMCEGPMIFWPPLLETAGLDPARARVVMAGVNHNCWSTEHTYDGEDLIALLEERYAAVADDPAIPLWDKRMLHLAVAMRSIPSDYFRYYYFGDEVLREMRSRRLTRAGVLLDALPGYWAHYAEQAESDDPALDPARSRGGIHELELAIDVMAAYYNDEPAELPVNLPNAGGALPGFDSDTVVEVWCRVDGLGCDAAPPAAAAAPGTRDRPDPRRVPAARRVCRVARHPRRRRAGARGPPLRPQPRRRGGALRRAGLREPRLPPRAPPRMTPAAGWYLGVDAGNSKTVAVVADAAGTILGYGRAGRGDIYDPAGESRAVGEVRAALDAALAAAVARTGSPGDVLHTAFCLAGIDWDRDLEYWETTLRGELNWPGTWSIRNDGFALLRAGAPSGVGVALSAGTGAAVAGRGPEPDGPGAGGGPTREWSASWWITHPIGGHALGSEALDAVVRAELGLGEPTSLTDALLETYGRPHVSDLLEAFTGRRGLGMTGFARAARTVLDVAGRGDPVARRIVEGQGRWYAAYAEVAADRVGIDTSAAFDVVLGGSVLRSERPELREAAIAALAVRLPAAVPVVAERPPALGALLQGLAEGLGGLPDDVLARVDEQPLPADLFLT</sequence>
<dbReference type="SUPFAM" id="SSF53067">
    <property type="entry name" value="Actin-like ATPase domain"/>
    <property type="match status" value="2"/>
</dbReference>
<dbReference type="PANTHER" id="PTHR32092:SF5">
    <property type="entry name" value="6-PHOSPHO-BETA-GLUCOSIDASE"/>
    <property type="match status" value="1"/>
</dbReference>
<dbReference type="PANTHER" id="PTHR32092">
    <property type="entry name" value="6-PHOSPHO-BETA-GLUCOSIDASE-RELATED"/>
    <property type="match status" value="1"/>
</dbReference>
<dbReference type="Proteomes" id="UP000035721">
    <property type="component" value="Unassembled WGS sequence"/>
</dbReference>
<evidence type="ECO:0000313" key="14">
    <source>
        <dbReference type="Proteomes" id="UP000035721"/>
    </source>
</evidence>
<dbReference type="InterPro" id="IPR043129">
    <property type="entry name" value="ATPase_NBD"/>
</dbReference>
<keyword evidence="6 10" id="KW-0326">Glycosidase</keyword>
<dbReference type="GO" id="GO:0004553">
    <property type="term" value="F:hydrolase activity, hydrolyzing O-glycosyl compounds"/>
    <property type="evidence" value="ECO:0007669"/>
    <property type="project" value="InterPro"/>
</dbReference>
<feature type="compositionally biased region" description="Basic residues" evidence="11">
    <location>
        <begin position="381"/>
        <end position="399"/>
    </location>
</feature>
<feature type="region of interest" description="Disordered" evidence="11">
    <location>
        <begin position="362"/>
        <end position="432"/>
    </location>
</feature>
<keyword evidence="3 10" id="KW-0378">Hydrolase</keyword>
<evidence type="ECO:0000256" key="8">
    <source>
        <dbReference type="PIRSR" id="PIRSR601088-3"/>
    </source>
</evidence>
<keyword evidence="4 10" id="KW-0520">NAD</keyword>
<evidence type="ECO:0000313" key="13">
    <source>
        <dbReference type="EMBL" id="CCH76050.1"/>
    </source>
</evidence>
<proteinExistence type="inferred from homology"/>
<keyword evidence="8" id="KW-0533">Nickel</keyword>
<dbReference type="EMBL" id="CAJB01000005">
    <property type="protein sequence ID" value="CCH76050.1"/>
    <property type="molecule type" value="Genomic_DNA"/>
</dbReference>
<dbReference type="InterPro" id="IPR015955">
    <property type="entry name" value="Lactate_DH/Glyco_Ohase_4_C"/>
</dbReference>
<keyword evidence="14" id="KW-1185">Reference proteome</keyword>
<name>A0A077LVR4_9MICO</name>
<feature type="domain" description="Glycosyl hydrolase family 4 C-terminal" evidence="12">
    <location>
        <begin position="193"/>
        <end position="358"/>
    </location>
</feature>
<keyword evidence="8" id="KW-0408">Iron</keyword>
<feature type="site" description="Increases basicity of active site Tyr" evidence="9">
    <location>
        <position position="109"/>
    </location>
</feature>
<accession>A0A077LVR4</accession>
<evidence type="ECO:0000256" key="11">
    <source>
        <dbReference type="SAM" id="MobiDB-lite"/>
    </source>
</evidence>
<dbReference type="PRINTS" id="PR00732">
    <property type="entry name" value="GLHYDRLASE4"/>
</dbReference>
<gene>
    <name evidence="13" type="ORF">BN12_1020015</name>
</gene>
<evidence type="ECO:0000256" key="6">
    <source>
        <dbReference type="ARBA" id="ARBA00023295"/>
    </source>
</evidence>
<evidence type="ECO:0000256" key="4">
    <source>
        <dbReference type="ARBA" id="ARBA00023027"/>
    </source>
</evidence>
<dbReference type="Gene3D" id="3.90.110.10">
    <property type="entry name" value="Lactate dehydrogenase/glycoside hydrolase, family 4, C-terminal"/>
    <property type="match status" value="1"/>
</dbReference>
<dbReference type="SUPFAM" id="SSF51735">
    <property type="entry name" value="NAD(P)-binding Rossmann-fold domains"/>
    <property type="match status" value="1"/>
</dbReference>
<dbReference type="InterPro" id="IPR001088">
    <property type="entry name" value="Glyco_hydro_4"/>
</dbReference>
<evidence type="ECO:0000256" key="5">
    <source>
        <dbReference type="ARBA" id="ARBA00023211"/>
    </source>
</evidence>
<reference evidence="13 14" key="1">
    <citation type="journal article" date="2013" name="ISME J.">
        <title>A metabolic model for members of the genus Tetrasphaera involved in enhanced biological phosphorus removal.</title>
        <authorList>
            <person name="Kristiansen R."/>
            <person name="Nguyen H.T.T."/>
            <person name="Saunders A.M."/>
            <person name="Nielsen J.L."/>
            <person name="Wimmer R."/>
            <person name="Le V.Q."/>
            <person name="McIlroy S.J."/>
            <person name="Petrovski S."/>
            <person name="Seviour R.J."/>
            <person name="Calteau A."/>
            <person name="Nielsen K.L."/>
            <person name="Nielsen P.H."/>
        </authorList>
    </citation>
    <scope>NUCLEOTIDE SEQUENCE [LARGE SCALE GENOMIC DNA]</scope>
    <source>
        <strain evidence="13 14">T1-X7</strain>
    </source>
</reference>
<evidence type="ECO:0000256" key="7">
    <source>
        <dbReference type="PIRSR" id="PIRSR601088-2"/>
    </source>
</evidence>
<dbReference type="Pfam" id="PF02056">
    <property type="entry name" value="Glyco_hydro_4"/>
    <property type="match status" value="1"/>
</dbReference>
<feature type="binding site" evidence="7">
    <location>
        <position position="93"/>
    </location>
    <ligand>
        <name>substrate</name>
    </ligand>
</feature>
<evidence type="ECO:0000256" key="9">
    <source>
        <dbReference type="PIRSR" id="PIRSR601088-4"/>
    </source>
</evidence>
<evidence type="ECO:0000256" key="10">
    <source>
        <dbReference type="RuleBase" id="RU361152"/>
    </source>
</evidence>
<keyword evidence="8" id="KW-0170">Cobalt</keyword>
<feature type="binding site" evidence="8">
    <location>
        <position position="198"/>
    </location>
    <ligand>
        <name>Mn(2+)</name>
        <dbReference type="ChEBI" id="CHEBI:29035"/>
    </ligand>
</feature>
<dbReference type="Gene3D" id="3.30.420.40">
    <property type="match status" value="2"/>
</dbReference>
<evidence type="ECO:0000259" key="12">
    <source>
        <dbReference type="Pfam" id="PF11975"/>
    </source>
</evidence>
<dbReference type="Pfam" id="PF11975">
    <property type="entry name" value="Glyco_hydro_4C"/>
    <property type="match status" value="1"/>
</dbReference>
<evidence type="ECO:0000256" key="3">
    <source>
        <dbReference type="ARBA" id="ARBA00022801"/>
    </source>
</evidence>
<feature type="binding site" evidence="7">
    <location>
        <position position="147"/>
    </location>
    <ligand>
        <name>substrate</name>
    </ligand>
</feature>
<comment type="similarity">
    <text evidence="1 10">Belongs to the glycosyl hydrolase 4 family.</text>
</comment>
<comment type="caution">
    <text evidence="13">The sequence shown here is derived from an EMBL/GenBank/DDBJ whole genome shotgun (WGS) entry which is preliminary data.</text>
</comment>
<dbReference type="GO" id="GO:0005975">
    <property type="term" value="P:carbohydrate metabolic process"/>
    <property type="evidence" value="ECO:0007669"/>
    <property type="project" value="InterPro"/>
</dbReference>
<dbReference type="InterPro" id="IPR022616">
    <property type="entry name" value="Glyco_hydro_4_C"/>
</dbReference>
<dbReference type="SUPFAM" id="SSF56327">
    <property type="entry name" value="LDH C-terminal domain-like"/>
    <property type="match status" value="1"/>
</dbReference>
<protein>
    <submittedName>
        <fullName evidence="13">Glycoside hydrolase family 4 (Modular protein)</fullName>
    </submittedName>
</protein>
<dbReference type="GO" id="GO:0046872">
    <property type="term" value="F:metal ion binding"/>
    <property type="evidence" value="ECO:0007669"/>
    <property type="project" value="UniProtKB-KW"/>
</dbReference>